<dbReference type="InterPro" id="IPR019819">
    <property type="entry name" value="Carboxylesterase_B_CS"/>
</dbReference>
<gene>
    <name evidence="8" type="ORF">ACAOBT_LOCUS18470</name>
</gene>
<dbReference type="PROSITE" id="PS00122">
    <property type="entry name" value="CARBOXYLESTERASE_B_1"/>
    <property type="match status" value="1"/>
</dbReference>
<feature type="domain" description="Carboxylesterase type B" evidence="7">
    <location>
        <begin position="57"/>
        <end position="572"/>
    </location>
</feature>
<evidence type="ECO:0000256" key="6">
    <source>
        <dbReference type="RuleBase" id="RU361235"/>
    </source>
</evidence>
<feature type="signal peptide" evidence="6">
    <location>
        <begin position="1"/>
        <end position="19"/>
    </location>
</feature>
<comment type="caution">
    <text evidence="8">The sequence shown here is derived from an EMBL/GenBank/DDBJ whole genome shotgun (WGS) entry which is preliminary data.</text>
</comment>
<dbReference type="AlphaFoldDB" id="A0A9P0L5T9"/>
<dbReference type="OrthoDB" id="19653at2759"/>
<keyword evidence="3 6" id="KW-0378">Hydrolase</keyword>
<dbReference type="GO" id="GO:0052689">
    <property type="term" value="F:carboxylic ester hydrolase activity"/>
    <property type="evidence" value="ECO:0007669"/>
    <property type="project" value="UniProtKB-KW"/>
</dbReference>
<dbReference type="PROSITE" id="PS00941">
    <property type="entry name" value="CARBOXYLESTERASE_B_2"/>
    <property type="match status" value="1"/>
</dbReference>
<keyword evidence="9" id="KW-1185">Reference proteome</keyword>
<evidence type="ECO:0000256" key="1">
    <source>
        <dbReference type="ARBA" id="ARBA00005964"/>
    </source>
</evidence>
<accession>A0A9P0L5T9</accession>
<feature type="chain" id="PRO_5040541839" description="Carboxylic ester hydrolase" evidence="6">
    <location>
        <begin position="20"/>
        <end position="582"/>
    </location>
</feature>
<dbReference type="InterPro" id="IPR019826">
    <property type="entry name" value="Carboxylesterase_B_AS"/>
</dbReference>
<evidence type="ECO:0000256" key="3">
    <source>
        <dbReference type="ARBA" id="ARBA00022801"/>
    </source>
</evidence>
<dbReference type="Gene3D" id="3.40.50.1820">
    <property type="entry name" value="alpha/beta hydrolase"/>
    <property type="match status" value="1"/>
</dbReference>
<name>A0A9P0L5T9_ACAOB</name>
<keyword evidence="5" id="KW-0325">Glycoprotein</keyword>
<dbReference type="InterPro" id="IPR002018">
    <property type="entry name" value="CarbesteraseB"/>
</dbReference>
<dbReference type="EC" id="3.1.1.-" evidence="6"/>
<proteinExistence type="inferred from homology"/>
<keyword evidence="2" id="KW-0719">Serine esterase</keyword>
<evidence type="ECO:0000313" key="8">
    <source>
        <dbReference type="EMBL" id="CAH1988416.1"/>
    </source>
</evidence>
<evidence type="ECO:0000256" key="2">
    <source>
        <dbReference type="ARBA" id="ARBA00022487"/>
    </source>
</evidence>
<dbReference type="EMBL" id="CAKOFQ010007044">
    <property type="protein sequence ID" value="CAH1988416.1"/>
    <property type="molecule type" value="Genomic_DNA"/>
</dbReference>
<evidence type="ECO:0000259" key="7">
    <source>
        <dbReference type="Pfam" id="PF00135"/>
    </source>
</evidence>
<protein>
    <recommendedName>
        <fullName evidence="6">Carboxylic ester hydrolase</fullName>
        <ecNumber evidence="6">3.1.1.-</ecNumber>
    </recommendedName>
</protein>
<dbReference type="InterPro" id="IPR050309">
    <property type="entry name" value="Type-B_Carboxylest/Lipase"/>
</dbReference>
<evidence type="ECO:0000256" key="5">
    <source>
        <dbReference type="ARBA" id="ARBA00023180"/>
    </source>
</evidence>
<sequence>MTGLTARTLIWIIVPLVLASYYSEYLYDTLQSVISIGRVREDLQYRIVDGPAGVFANTIYGDVKGKVLKTPNGLEFYTFLDIPYATPPVESLRFKRPLPPKPWKGILDATENKKICWNLAIIDIEDDPRQNEDCLYLNVYVPKSPSNKGLLPVMFYITGGMFAFNDGTFNSWKPYNFIERDIIMVAMNFRQGPLGLLTTNDGVIPGNLALWDQNMALKWVQKNIERFGGDPKKVTINGHSSGGAFATAHLLSKHSKGLFSGVIAQSGAITGMDYLQPYPKYNAYKLANTINPSITTQNTSEELLAFLMTVPAKTLSDTTKIHPDPEHDTRVVIGFEYELIWKPVMEPSDDENVFFSGYPDDKFREGIFNKVPVMVGITSEEGALIGGWKDRIELIDDHPELLYRQVEGLTEREKKELGEKMIRVYTEGKLEKNLSAAVKLYSDVGFSNRIIKFADLVSPYVDVYFYQYSFFGAIENKAGPIVEMEGLGKAAHCAELPYIIWYKLDGDTTVYPEADMRVRRIVSDLFGNFIKYQNPTPKRDAQLQNIIWPKFDSEQLRFLDIDYNLTVKENPRGYRQTRKLIY</sequence>
<keyword evidence="6" id="KW-0732">Signal</keyword>
<dbReference type="Pfam" id="PF00135">
    <property type="entry name" value="COesterase"/>
    <property type="match status" value="1"/>
</dbReference>
<evidence type="ECO:0000313" key="9">
    <source>
        <dbReference type="Proteomes" id="UP001152888"/>
    </source>
</evidence>
<keyword evidence="4" id="KW-1015">Disulfide bond</keyword>
<evidence type="ECO:0000256" key="4">
    <source>
        <dbReference type="ARBA" id="ARBA00023157"/>
    </source>
</evidence>
<reference evidence="8" key="1">
    <citation type="submission" date="2022-03" db="EMBL/GenBank/DDBJ databases">
        <authorList>
            <person name="Sayadi A."/>
        </authorList>
    </citation>
    <scope>NUCLEOTIDE SEQUENCE</scope>
</reference>
<dbReference type="InterPro" id="IPR029058">
    <property type="entry name" value="AB_hydrolase_fold"/>
</dbReference>
<dbReference type="SUPFAM" id="SSF53474">
    <property type="entry name" value="alpha/beta-Hydrolases"/>
    <property type="match status" value="1"/>
</dbReference>
<comment type="similarity">
    <text evidence="1 6">Belongs to the type-B carboxylesterase/lipase family.</text>
</comment>
<organism evidence="8 9">
    <name type="scientific">Acanthoscelides obtectus</name>
    <name type="common">Bean weevil</name>
    <name type="synonym">Bruchus obtectus</name>
    <dbReference type="NCBI Taxonomy" id="200917"/>
    <lineage>
        <taxon>Eukaryota</taxon>
        <taxon>Metazoa</taxon>
        <taxon>Ecdysozoa</taxon>
        <taxon>Arthropoda</taxon>
        <taxon>Hexapoda</taxon>
        <taxon>Insecta</taxon>
        <taxon>Pterygota</taxon>
        <taxon>Neoptera</taxon>
        <taxon>Endopterygota</taxon>
        <taxon>Coleoptera</taxon>
        <taxon>Polyphaga</taxon>
        <taxon>Cucujiformia</taxon>
        <taxon>Chrysomeloidea</taxon>
        <taxon>Chrysomelidae</taxon>
        <taxon>Bruchinae</taxon>
        <taxon>Bruchini</taxon>
        <taxon>Acanthoscelides</taxon>
    </lineage>
</organism>
<dbReference type="Proteomes" id="UP001152888">
    <property type="component" value="Unassembled WGS sequence"/>
</dbReference>
<dbReference type="PANTHER" id="PTHR11559">
    <property type="entry name" value="CARBOXYLESTERASE"/>
    <property type="match status" value="1"/>
</dbReference>